<evidence type="ECO:0000256" key="3">
    <source>
        <dbReference type="ARBA" id="ARBA00022723"/>
    </source>
</evidence>
<evidence type="ECO:0000313" key="8">
    <source>
        <dbReference type="EMBL" id="RDC43125.1"/>
    </source>
</evidence>
<dbReference type="SMART" id="SM00729">
    <property type="entry name" value="Elp3"/>
    <property type="match status" value="1"/>
</dbReference>
<evidence type="ECO:0000256" key="5">
    <source>
        <dbReference type="ARBA" id="ARBA00023014"/>
    </source>
</evidence>
<dbReference type="GO" id="GO:0051536">
    <property type="term" value="F:iron-sulfur cluster binding"/>
    <property type="evidence" value="ECO:0007669"/>
    <property type="project" value="UniProtKB-KW"/>
</dbReference>
<dbReference type="InterPro" id="IPR023867">
    <property type="entry name" value="Sulphatase_maturase_rSAM"/>
</dbReference>
<comment type="cofactor">
    <cofactor evidence="1">
        <name>[4Fe-4S] cluster</name>
        <dbReference type="ChEBI" id="CHEBI:49883"/>
    </cofactor>
</comment>
<dbReference type="InterPro" id="IPR026426">
    <property type="entry name" value="rSAM_FibroRumin"/>
</dbReference>
<dbReference type="PANTHER" id="PTHR43273">
    <property type="entry name" value="ANAEROBIC SULFATASE-MATURATING ENZYME HOMOLOG ASLB-RELATED"/>
    <property type="match status" value="1"/>
</dbReference>
<keyword evidence="4" id="KW-0408">Iron</keyword>
<dbReference type="Proteomes" id="UP000253805">
    <property type="component" value="Unassembled WGS sequence"/>
</dbReference>
<dbReference type="PANTHER" id="PTHR43273:SF8">
    <property type="entry name" value="RADICAL SAM DOMAIN PROTEIN"/>
    <property type="match status" value="1"/>
</dbReference>
<protein>
    <submittedName>
        <fullName evidence="8">FibroRumin system radical SAM peptide maturase</fullName>
    </submittedName>
</protein>
<keyword evidence="5" id="KW-0411">Iron-sulfur</keyword>
<dbReference type="GO" id="GO:0016491">
    <property type="term" value="F:oxidoreductase activity"/>
    <property type="evidence" value="ECO:0007669"/>
    <property type="project" value="InterPro"/>
</dbReference>
<dbReference type="GO" id="GO:0046872">
    <property type="term" value="F:metal ion binding"/>
    <property type="evidence" value="ECO:0007669"/>
    <property type="project" value="UniProtKB-KW"/>
</dbReference>
<feature type="domain" description="4Fe-4S ferredoxin-type" evidence="6">
    <location>
        <begin position="386"/>
        <end position="418"/>
    </location>
</feature>
<evidence type="ECO:0000259" key="7">
    <source>
        <dbReference type="PROSITE" id="PS51918"/>
    </source>
</evidence>
<gene>
    <name evidence="8" type="ORF">C1850_08555</name>
</gene>
<dbReference type="InterPro" id="IPR023885">
    <property type="entry name" value="4Fe4S-binding_SPASM_dom"/>
</dbReference>
<dbReference type="RefSeq" id="WP_114549360.1">
    <property type="nucleotide sequence ID" value="NZ_PPUT01000022.1"/>
</dbReference>
<reference evidence="8 9" key="1">
    <citation type="journal article" date="2018" name="Elife">
        <title>Discovery and characterization of a prevalent human gut bacterial enzyme sufficient for the inactivation of a family of plant toxins.</title>
        <authorList>
            <person name="Koppel N."/>
            <person name="Bisanz J.E."/>
            <person name="Pandelia M.E."/>
            <person name="Turnbaugh P.J."/>
            <person name="Balskus E.P."/>
        </authorList>
    </citation>
    <scope>NUCLEOTIDE SEQUENCE [LARGE SCALE GENOMIC DNA]</scope>
    <source>
        <strain evidence="8 9">OB21 GAM 11</strain>
    </source>
</reference>
<sequence length="454" mass="50977">MEKISRFTHTFDLGGHVALWHSLRMQPVFLNKAVYEQFQQGEYSDALRDELVRKKILTAKEGEDEEVLARIRGNAPEPDVRLGYFILSENCNLACKYCFVGSDACGSGNSYTKNMTKGVAEKAIDVFARQLELSSTNYEEEQSDIIFFGGEPLLQFDVLVHVVERVRELVRKRPILAHTQFAVITNGTLLDERRILKLHDLGVAVSISIDGFTEEANEMRVDKAGRPAYARVIEVLEMYAKLDVPAPSLSVTLSEKTIDDLPHMIELVRKYRVRGFGYNVLLSKGDEEKSDSYYRKASQFIIDSFVALRGDGVYEDRIMRKLNAFASARIHFSDCGATSGGQILFAPDGRIGICQGLMAEGENYVADIWDEAFDANRHPFWRKWASLVPLNEESCLDCVALGICGGGCPVNARAANPGKGLHCIDRRSCIHAKKTLEFLINDLYEIAIRKESVR</sequence>
<evidence type="ECO:0000313" key="9">
    <source>
        <dbReference type="Proteomes" id="UP000253805"/>
    </source>
</evidence>
<feature type="domain" description="Radical SAM core" evidence="7">
    <location>
        <begin position="77"/>
        <end position="311"/>
    </location>
</feature>
<dbReference type="Pfam" id="PF04055">
    <property type="entry name" value="Radical_SAM"/>
    <property type="match status" value="1"/>
</dbReference>
<dbReference type="InterPro" id="IPR058240">
    <property type="entry name" value="rSAM_sf"/>
</dbReference>
<dbReference type="SFLD" id="SFLDG01386">
    <property type="entry name" value="main_SPASM_domain-containing"/>
    <property type="match status" value="1"/>
</dbReference>
<keyword evidence="2" id="KW-0949">S-adenosyl-L-methionine</keyword>
<dbReference type="InterPro" id="IPR006638">
    <property type="entry name" value="Elp3/MiaA/NifB-like_rSAM"/>
</dbReference>
<dbReference type="SFLD" id="SFLDG01384">
    <property type="entry name" value="thioether_bond_formation_requi"/>
    <property type="match status" value="1"/>
</dbReference>
<proteinExistence type="predicted"/>
<dbReference type="PROSITE" id="PS51379">
    <property type="entry name" value="4FE4S_FER_2"/>
    <property type="match status" value="1"/>
</dbReference>
<evidence type="ECO:0000256" key="4">
    <source>
        <dbReference type="ARBA" id="ARBA00023004"/>
    </source>
</evidence>
<dbReference type="SUPFAM" id="SSF102114">
    <property type="entry name" value="Radical SAM enzymes"/>
    <property type="match status" value="1"/>
</dbReference>
<dbReference type="AlphaFoldDB" id="A0A369NZH7"/>
<comment type="caution">
    <text evidence="8">The sequence shown here is derived from an EMBL/GenBank/DDBJ whole genome shotgun (WGS) entry which is preliminary data.</text>
</comment>
<keyword evidence="3" id="KW-0479">Metal-binding</keyword>
<dbReference type="Gene3D" id="3.20.20.70">
    <property type="entry name" value="Aldolase class I"/>
    <property type="match status" value="1"/>
</dbReference>
<dbReference type="InterPro" id="IPR013785">
    <property type="entry name" value="Aldolase_TIM"/>
</dbReference>
<dbReference type="SFLD" id="SFLDS00029">
    <property type="entry name" value="Radical_SAM"/>
    <property type="match status" value="1"/>
</dbReference>
<evidence type="ECO:0000259" key="6">
    <source>
        <dbReference type="PROSITE" id="PS51379"/>
    </source>
</evidence>
<organism evidence="8 9">
    <name type="scientific">Adlercreutzia equolifaciens subsp. celatus</name>
    <dbReference type="NCBI Taxonomy" id="394340"/>
    <lineage>
        <taxon>Bacteria</taxon>
        <taxon>Bacillati</taxon>
        <taxon>Actinomycetota</taxon>
        <taxon>Coriobacteriia</taxon>
        <taxon>Eggerthellales</taxon>
        <taxon>Eggerthellaceae</taxon>
        <taxon>Adlercreutzia</taxon>
    </lineage>
</organism>
<dbReference type="NCBIfam" id="TIGR04136">
    <property type="entry name" value="rSAM_FibroRumin"/>
    <property type="match status" value="1"/>
</dbReference>
<dbReference type="InterPro" id="IPR007197">
    <property type="entry name" value="rSAM"/>
</dbReference>
<dbReference type="NCBIfam" id="TIGR04085">
    <property type="entry name" value="rSAM_more_4Fe4S"/>
    <property type="match status" value="1"/>
</dbReference>
<dbReference type="SFLD" id="SFLDG01067">
    <property type="entry name" value="SPASM/twitch_domain_containing"/>
    <property type="match status" value="1"/>
</dbReference>
<dbReference type="EMBL" id="PPUT01000022">
    <property type="protein sequence ID" value="RDC43125.1"/>
    <property type="molecule type" value="Genomic_DNA"/>
</dbReference>
<evidence type="ECO:0000256" key="2">
    <source>
        <dbReference type="ARBA" id="ARBA00022691"/>
    </source>
</evidence>
<evidence type="ECO:0000256" key="1">
    <source>
        <dbReference type="ARBA" id="ARBA00001966"/>
    </source>
</evidence>
<name>A0A369NZH7_9ACTN</name>
<accession>A0A369NZH7</accession>
<dbReference type="InterPro" id="IPR017896">
    <property type="entry name" value="4Fe4S_Fe-S-bd"/>
</dbReference>
<dbReference type="CDD" id="cd01335">
    <property type="entry name" value="Radical_SAM"/>
    <property type="match status" value="1"/>
</dbReference>
<dbReference type="PROSITE" id="PS51918">
    <property type="entry name" value="RADICAL_SAM"/>
    <property type="match status" value="1"/>
</dbReference>